<evidence type="ECO:0000256" key="1">
    <source>
        <dbReference type="SAM" id="Coils"/>
    </source>
</evidence>
<dbReference type="PROSITE" id="PS50113">
    <property type="entry name" value="PAC"/>
    <property type="match status" value="2"/>
</dbReference>
<dbReference type="InterPro" id="IPR052155">
    <property type="entry name" value="Biofilm_reg_signaling"/>
</dbReference>
<organism evidence="4 5">
    <name type="scientific">Tectimicrobiota bacterium</name>
    <dbReference type="NCBI Taxonomy" id="2528274"/>
    <lineage>
        <taxon>Bacteria</taxon>
        <taxon>Pseudomonadati</taxon>
        <taxon>Nitrospinota/Tectimicrobiota group</taxon>
        <taxon>Candidatus Tectimicrobiota</taxon>
    </lineage>
</organism>
<dbReference type="Pfam" id="PF08448">
    <property type="entry name" value="PAS_4"/>
    <property type="match status" value="1"/>
</dbReference>
<feature type="domain" description="PAS" evidence="2">
    <location>
        <begin position="43"/>
        <end position="96"/>
    </location>
</feature>
<dbReference type="Pfam" id="PF00989">
    <property type="entry name" value="PAS"/>
    <property type="match status" value="2"/>
</dbReference>
<keyword evidence="1" id="KW-0175">Coiled coil</keyword>
<dbReference type="Proteomes" id="UP000772181">
    <property type="component" value="Unassembled WGS sequence"/>
</dbReference>
<dbReference type="PANTHER" id="PTHR44757:SF2">
    <property type="entry name" value="BIOFILM ARCHITECTURE MAINTENANCE PROTEIN MBAA"/>
    <property type="match status" value="1"/>
</dbReference>
<evidence type="ECO:0000259" key="2">
    <source>
        <dbReference type="PROSITE" id="PS50112"/>
    </source>
</evidence>
<dbReference type="InterPro" id="IPR013656">
    <property type="entry name" value="PAS_4"/>
</dbReference>
<dbReference type="AlphaFoldDB" id="A0A933GPI6"/>
<dbReference type="GO" id="GO:0006355">
    <property type="term" value="P:regulation of DNA-templated transcription"/>
    <property type="evidence" value="ECO:0007669"/>
    <property type="project" value="InterPro"/>
</dbReference>
<dbReference type="NCBIfam" id="TIGR00229">
    <property type="entry name" value="sensory_box"/>
    <property type="match status" value="3"/>
</dbReference>
<accession>A0A933GPI6</accession>
<sequence length="424" mass="47432">MAVYENLTKEQLIAELTKLSQRINELEKIKAECEATHKELLKTKSTYQGLFEFAPDAIVVVNHDGLMVQVNKQAERLFGYSREELLEKPVEILMPERFRQVHVEYRKGYFAEPRLRSMGTGLGLCGKRKDGSEFFPDIALGPLEIENELFVVAIIRDITKHKLAEEAALQLSAIVNSSDDAIIGETPEGLIFSWNAGAEKVYGYSAQEVMGRSISLLIPHGWSDELPDLLEKLRGGEHVKHYETVRVKKDGQLIHVSLTLSPIIDAAGAVIGISTVARDITELKEIEEKMRREKEFSERLISSSLDGILAFDQNCRYTVWNPAMEGISGVTKEQVLDKCAFDVFPILKKAEEGQCFTEALAGRTGIIKDRPYVAPGTGREGFYEAHYSPLLNEAGAVIGGLSVIRDTTERKRAEEEIKKYASQL</sequence>
<name>A0A933GPI6_UNCTE</name>
<reference evidence="4" key="1">
    <citation type="submission" date="2020-07" db="EMBL/GenBank/DDBJ databases">
        <title>Huge and variable diversity of episymbiotic CPR bacteria and DPANN archaea in groundwater ecosystems.</title>
        <authorList>
            <person name="He C.Y."/>
            <person name="Keren R."/>
            <person name="Whittaker M."/>
            <person name="Farag I.F."/>
            <person name="Doudna J."/>
            <person name="Cate J.H.D."/>
            <person name="Banfield J.F."/>
        </authorList>
    </citation>
    <scope>NUCLEOTIDE SEQUENCE</scope>
    <source>
        <strain evidence="4">NC_groundwater_1482_Ag_S-0.65um_47_24</strain>
    </source>
</reference>
<protein>
    <submittedName>
        <fullName evidence="4">PAS domain S-box protein</fullName>
    </submittedName>
</protein>
<feature type="domain" description="PAS" evidence="2">
    <location>
        <begin position="167"/>
        <end position="219"/>
    </location>
</feature>
<dbReference type="InterPro" id="IPR000700">
    <property type="entry name" value="PAS-assoc_C"/>
</dbReference>
<dbReference type="CDD" id="cd00130">
    <property type="entry name" value="PAS"/>
    <property type="match status" value="3"/>
</dbReference>
<dbReference type="SUPFAM" id="SSF55785">
    <property type="entry name" value="PYP-like sensor domain (PAS domain)"/>
    <property type="match status" value="3"/>
</dbReference>
<dbReference type="SMART" id="SM00086">
    <property type="entry name" value="PAC"/>
    <property type="match status" value="1"/>
</dbReference>
<feature type="domain" description="PAS" evidence="2">
    <location>
        <begin position="293"/>
        <end position="338"/>
    </location>
</feature>
<comment type="caution">
    <text evidence="4">The sequence shown here is derived from an EMBL/GenBank/DDBJ whole genome shotgun (WGS) entry which is preliminary data.</text>
</comment>
<dbReference type="PANTHER" id="PTHR44757">
    <property type="entry name" value="DIGUANYLATE CYCLASE DGCP"/>
    <property type="match status" value="1"/>
</dbReference>
<dbReference type="Gene3D" id="3.30.450.20">
    <property type="entry name" value="PAS domain"/>
    <property type="match status" value="3"/>
</dbReference>
<proteinExistence type="predicted"/>
<gene>
    <name evidence="4" type="ORF">HY730_08000</name>
</gene>
<feature type="domain" description="PAC" evidence="3">
    <location>
        <begin position="366"/>
        <end position="419"/>
    </location>
</feature>
<dbReference type="EMBL" id="JACQWF010000352">
    <property type="protein sequence ID" value="MBI4596300.1"/>
    <property type="molecule type" value="Genomic_DNA"/>
</dbReference>
<evidence type="ECO:0000313" key="5">
    <source>
        <dbReference type="Proteomes" id="UP000772181"/>
    </source>
</evidence>
<dbReference type="InterPro" id="IPR013767">
    <property type="entry name" value="PAS_fold"/>
</dbReference>
<evidence type="ECO:0000313" key="4">
    <source>
        <dbReference type="EMBL" id="MBI4596300.1"/>
    </source>
</evidence>
<feature type="coiled-coil region" evidence="1">
    <location>
        <begin position="9"/>
        <end position="43"/>
    </location>
</feature>
<evidence type="ECO:0000259" key="3">
    <source>
        <dbReference type="PROSITE" id="PS50113"/>
    </source>
</evidence>
<dbReference type="InterPro" id="IPR000014">
    <property type="entry name" value="PAS"/>
</dbReference>
<dbReference type="InterPro" id="IPR035965">
    <property type="entry name" value="PAS-like_dom_sf"/>
</dbReference>
<dbReference type="InterPro" id="IPR001610">
    <property type="entry name" value="PAC"/>
</dbReference>
<dbReference type="SMART" id="SM00091">
    <property type="entry name" value="PAS"/>
    <property type="match status" value="3"/>
</dbReference>
<dbReference type="PROSITE" id="PS50112">
    <property type="entry name" value="PAS"/>
    <property type="match status" value="3"/>
</dbReference>
<feature type="domain" description="PAC" evidence="3">
    <location>
        <begin position="240"/>
        <end position="292"/>
    </location>
</feature>